<evidence type="ECO:0000256" key="4">
    <source>
        <dbReference type="ARBA" id="ARBA00022764"/>
    </source>
</evidence>
<dbReference type="KEGG" id="hhu:AR456_17390"/>
<dbReference type="InterPro" id="IPR033954">
    <property type="entry name" value="DiS-bond_Isoase_DsbC/G"/>
</dbReference>
<dbReference type="PROSITE" id="PS00194">
    <property type="entry name" value="THIOREDOXIN_1"/>
    <property type="match status" value="1"/>
</dbReference>
<keyword evidence="4 7" id="KW-0574">Periplasm</keyword>
<dbReference type="InterPro" id="IPR012336">
    <property type="entry name" value="Thioredoxin-like_fold"/>
</dbReference>
<evidence type="ECO:0000256" key="5">
    <source>
        <dbReference type="ARBA" id="ARBA00023157"/>
    </source>
</evidence>
<feature type="chain" id="PRO_5010005505" description="Thiol:disulfide interchange protein" evidence="7">
    <location>
        <begin position="26"/>
        <end position="245"/>
    </location>
</feature>
<keyword evidence="11" id="KW-1185">Reference proteome</keyword>
<evidence type="ECO:0000256" key="1">
    <source>
        <dbReference type="ARBA" id="ARBA00004418"/>
    </source>
</evidence>
<feature type="domain" description="Disulphide bond isomerase DsbC/G N-terminal" evidence="8">
    <location>
        <begin position="25"/>
        <end position="91"/>
    </location>
</feature>
<reference evidence="10 11" key="1">
    <citation type="submission" date="2013-08" db="EMBL/GenBank/DDBJ databases">
        <title>draft genome of Halomonas huanghegensis, strain BJGMM-B45T.</title>
        <authorList>
            <person name="Miao C."/>
            <person name="Wan Y."/>
            <person name="Jin W."/>
        </authorList>
    </citation>
    <scope>NUCLEOTIDE SEQUENCE [LARGE SCALE GENOMIC DNA]</scope>
    <source>
        <strain evidence="10 11">BJGMM-B45</strain>
    </source>
</reference>
<keyword evidence="5" id="KW-1015">Disulfide bond</keyword>
<keyword evidence="3 7" id="KW-0732">Signal</keyword>
<evidence type="ECO:0000256" key="2">
    <source>
        <dbReference type="ARBA" id="ARBA00009813"/>
    </source>
</evidence>
<evidence type="ECO:0000313" key="11">
    <source>
        <dbReference type="Proteomes" id="UP000019113"/>
    </source>
</evidence>
<name>W1N9M8_9GAMM</name>
<evidence type="ECO:0000259" key="9">
    <source>
        <dbReference type="Pfam" id="PF13098"/>
    </source>
</evidence>
<comment type="subcellular location">
    <subcellularLocation>
        <location evidence="1 7">Periplasm</location>
    </subcellularLocation>
</comment>
<dbReference type="Gene3D" id="3.40.30.10">
    <property type="entry name" value="Glutaredoxin"/>
    <property type="match status" value="1"/>
</dbReference>
<dbReference type="AlphaFoldDB" id="W1N9M8"/>
<dbReference type="Proteomes" id="UP000019113">
    <property type="component" value="Unassembled WGS sequence"/>
</dbReference>
<accession>W1N9M8</accession>
<dbReference type="PATRIC" id="fig|1178482.3.peg.1087"/>
<dbReference type="OrthoDB" id="12976at2"/>
<protein>
    <recommendedName>
        <fullName evidence="7">Thiol:disulfide interchange protein</fullName>
    </recommendedName>
</protein>
<dbReference type="RefSeq" id="WP_021818045.1">
    <property type="nucleotide sequence ID" value="NZ_AVBC01000019.1"/>
</dbReference>
<dbReference type="InterPro" id="IPR017937">
    <property type="entry name" value="Thioredoxin_CS"/>
</dbReference>
<evidence type="ECO:0000256" key="7">
    <source>
        <dbReference type="RuleBase" id="RU364038"/>
    </source>
</evidence>
<dbReference type="SUPFAM" id="SSF52833">
    <property type="entry name" value="Thioredoxin-like"/>
    <property type="match status" value="1"/>
</dbReference>
<dbReference type="CDD" id="cd03020">
    <property type="entry name" value="DsbA_DsbC_DsbG"/>
    <property type="match status" value="1"/>
</dbReference>
<sequence length="245" mass="26653">MTRTLSVMAALILTTGLLASSMVMADTPEALNEIEVNGQKMPVQQVLETPMQGIYEVHLDTGETFYTNAEGKYFVIGDMFENSADGLVNLSEQNRSAQRAERIAAIPADEQIVYRGTDEPKAVITVFTDTTCGYCRKLHEEVPELNEMGIQVNYLAFPRGGMSSEGARRLEQVWCAANRTEALTDAKHDELPESAASCDNPVAEQYQLGRALGVQGTPAIVLPDGTMVPGYVTADRLAAMLDLDS</sequence>
<dbReference type="STRING" id="1178482.AR456_17390"/>
<dbReference type="SUPFAM" id="SSF54423">
    <property type="entry name" value="DsbC/DsbG N-terminal domain-like"/>
    <property type="match status" value="1"/>
</dbReference>
<evidence type="ECO:0000256" key="6">
    <source>
        <dbReference type="ARBA" id="ARBA00023284"/>
    </source>
</evidence>
<dbReference type="InterPro" id="IPR018950">
    <property type="entry name" value="DiS-bond_isomerase_DsbC/G_N"/>
</dbReference>
<keyword evidence="6 7" id="KW-0676">Redox-active center</keyword>
<dbReference type="Pfam" id="PF13098">
    <property type="entry name" value="Thioredoxin_2"/>
    <property type="match status" value="1"/>
</dbReference>
<dbReference type="InterPro" id="IPR036249">
    <property type="entry name" value="Thioredoxin-like_sf"/>
</dbReference>
<dbReference type="Pfam" id="PF10411">
    <property type="entry name" value="DsbC_N"/>
    <property type="match status" value="1"/>
</dbReference>
<dbReference type="EMBL" id="AVBC01000019">
    <property type="protein sequence ID" value="ERL52213.1"/>
    <property type="molecule type" value="Genomic_DNA"/>
</dbReference>
<dbReference type="eggNOG" id="COG1651">
    <property type="taxonomic scope" value="Bacteria"/>
</dbReference>
<dbReference type="Gene3D" id="3.10.450.70">
    <property type="entry name" value="Disulphide bond isomerase, DsbC/G, N-terminal"/>
    <property type="match status" value="1"/>
</dbReference>
<proteinExistence type="inferred from homology"/>
<dbReference type="GO" id="GO:0042597">
    <property type="term" value="C:periplasmic space"/>
    <property type="evidence" value="ECO:0007669"/>
    <property type="project" value="UniProtKB-SubCell"/>
</dbReference>
<feature type="signal peptide" evidence="7">
    <location>
        <begin position="1"/>
        <end position="25"/>
    </location>
</feature>
<dbReference type="PANTHER" id="PTHR35272:SF3">
    <property type="entry name" value="THIOL:DISULFIDE INTERCHANGE PROTEIN DSBC"/>
    <property type="match status" value="1"/>
</dbReference>
<feature type="domain" description="Thioredoxin-like fold" evidence="9">
    <location>
        <begin position="121"/>
        <end position="241"/>
    </location>
</feature>
<evidence type="ECO:0000256" key="3">
    <source>
        <dbReference type="ARBA" id="ARBA00022729"/>
    </source>
</evidence>
<comment type="similarity">
    <text evidence="2 7">Belongs to the thioredoxin family. DsbC subfamily.</text>
</comment>
<gene>
    <name evidence="10" type="ORF">BJB45_09615</name>
</gene>
<comment type="caution">
    <text evidence="10">The sequence shown here is derived from an EMBL/GenBank/DDBJ whole genome shotgun (WGS) entry which is preliminary data.</text>
</comment>
<dbReference type="PANTHER" id="PTHR35272">
    <property type="entry name" value="THIOL:DISULFIDE INTERCHANGE PROTEIN DSBC-RELATED"/>
    <property type="match status" value="1"/>
</dbReference>
<evidence type="ECO:0000259" key="8">
    <source>
        <dbReference type="Pfam" id="PF10411"/>
    </source>
</evidence>
<dbReference type="InterPro" id="IPR051470">
    <property type="entry name" value="Thiol:disulfide_interchange"/>
</dbReference>
<dbReference type="InterPro" id="IPR009094">
    <property type="entry name" value="DiS-bond_isomerase_DsbC/G_N_sf"/>
</dbReference>
<organism evidence="10 11">
    <name type="scientific">Halomonas huangheensis</name>
    <dbReference type="NCBI Taxonomy" id="1178482"/>
    <lineage>
        <taxon>Bacteria</taxon>
        <taxon>Pseudomonadati</taxon>
        <taxon>Pseudomonadota</taxon>
        <taxon>Gammaproteobacteria</taxon>
        <taxon>Oceanospirillales</taxon>
        <taxon>Halomonadaceae</taxon>
        <taxon>Halomonas</taxon>
    </lineage>
</organism>
<evidence type="ECO:0000313" key="10">
    <source>
        <dbReference type="EMBL" id="ERL52213.1"/>
    </source>
</evidence>
<comment type="function">
    <text evidence="7">Required for disulfide bond formation in some periplasmic proteins. Acts by transferring its disulfide bond to other proteins and is reduced in the process.</text>
</comment>